<dbReference type="SUPFAM" id="SSF50956">
    <property type="entry name" value="Thermostable phytase (3-phytase)"/>
    <property type="match status" value="1"/>
</dbReference>
<keyword evidence="4" id="KW-1185">Reference proteome</keyword>
<organism evidence="3 4">
    <name type="scientific">Paludisphaera mucosa</name>
    <dbReference type="NCBI Taxonomy" id="3030827"/>
    <lineage>
        <taxon>Bacteria</taxon>
        <taxon>Pseudomonadati</taxon>
        <taxon>Planctomycetota</taxon>
        <taxon>Planctomycetia</taxon>
        <taxon>Isosphaerales</taxon>
        <taxon>Isosphaeraceae</taxon>
        <taxon>Paludisphaera</taxon>
    </lineage>
</organism>
<dbReference type="Gene3D" id="2.120.10.30">
    <property type="entry name" value="TolB, C-terminal domain"/>
    <property type="match status" value="1"/>
</dbReference>
<evidence type="ECO:0000313" key="4">
    <source>
        <dbReference type="Proteomes" id="UP001216907"/>
    </source>
</evidence>
<name>A0ABT6FIH3_9BACT</name>
<dbReference type="InterPro" id="IPR003431">
    <property type="entry name" value="B-propeller_Phytase"/>
</dbReference>
<protein>
    <submittedName>
        <fullName evidence="3">Phytase</fullName>
    </submittedName>
</protein>
<comment type="caution">
    <text evidence="3">The sequence shown here is derived from an EMBL/GenBank/DDBJ whole genome shotgun (WGS) entry which is preliminary data.</text>
</comment>
<dbReference type="Pfam" id="PF02333">
    <property type="entry name" value="Phytase"/>
    <property type="match status" value="1"/>
</dbReference>
<reference evidence="3 4" key="1">
    <citation type="submission" date="2023-03" db="EMBL/GenBank/DDBJ databases">
        <title>Paludisphaera mucosa sp. nov. a novel planctomycete from northern fen.</title>
        <authorList>
            <person name="Ivanova A."/>
        </authorList>
    </citation>
    <scope>NUCLEOTIDE SEQUENCE [LARGE SCALE GENOMIC DNA]</scope>
    <source>
        <strain evidence="3 4">Pla2</strain>
    </source>
</reference>
<accession>A0ABT6FIH3</accession>
<gene>
    <name evidence="3" type="ORF">PZE19_25670</name>
</gene>
<proteinExistence type="predicted"/>
<dbReference type="EMBL" id="JARRAG010000002">
    <property type="protein sequence ID" value="MDG3007168.1"/>
    <property type="molecule type" value="Genomic_DNA"/>
</dbReference>
<evidence type="ECO:0000313" key="3">
    <source>
        <dbReference type="EMBL" id="MDG3007168.1"/>
    </source>
</evidence>
<evidence type="ECO:0000256" key="1">
    <source>
        <dbReference type="SAM" id="SignalP"/>
    </source>
</evidence>
<feature type="signal peptide" evidence="1">
    <location>
        <begin position="1"/>
        <end position="24"/>
    </location>
</feature>
<dbReference type="InterPro" id="IPR011042">
    <property type="entry name" value="6-blade_b-propeller_TolB-like"/>
</dbReference>
<evidence type="ECO:0000259" key="2">
    <source>
        <dbReference type="PROSITE" id="PS51662"/>
    </source>
</evidence>
<dbReference type="PROSITE" id="PS51662">
    <property type="entry name" value="BP_PHYTASE"/>
    <property type="match status" value="1"/>
</dbReference>
<keyword evidence="1" id="KW-0732">Signal</keyword>
<feature type="chain" id="PRO_5045803726" evidence="1">
    <location>
        <begin position="25"/>
        <end position="364"/>
    </location>
</feature>
<sequence>MPTARARLLPKALVLLGLAGAANGDDVVTLTPAARVQTEPVPAEGDAADDPAIWIHPDDPARSLVLGTDKKGGLHAYTLDGRTRQVVSVGCRPNNVDVLYGFPLAGRTVDLALASVGKGGDSSGVKAWTIDSADGALAEIGDGPTFRTFDGGDPYGICTYRSPRDGANYVFVTDRDGAVEQYKLAPSSGHSGPLEATRVRAFRVGSQAEGIVADRERARVYIAEEDVGIWEYGAEPTDGDGRRAVARVGEHGLTADVEGLALYRAPGGAGYILASSQGSSTVNVYERSGDHAYVATIDPTAGTTDDVAHTDGLDVVNERTSPHFPRGLLVLQDGENEGRQNFKLFAWDDVAGPRLIVDTTPSAR</sequence>
<feature type="domain" description="BPP" evidence="2">
    <location>
        <begin position="22"/>
        <end position="355"/>
    </location>
</feature>
<dbReference type="Proteomes" id="UP001216907">
    <property type="component" value="Unassembled WGS sequence"/>
</dbReference>
<dbReference type="RefSeq" id="WP_277863456.1">
    <property type="nucleotide sequence ID" value="NZ_JARRAG010000002.1"/>
</dbReference>